<evidence type="ECO:0000313" key="4">
    <source>
        <dbReference type="EMBL" id="AQT23727.1"/>
    </source>
</evidence>
<evidence type="ECO:0000256" key="1">
    <source>
        <dbReference type="SAM" id="Coils"/>
    </source>
</evidence>
<dbReference type="EMBL" id="KY630469">
    <property type="protein sequence ID" value="AQT23727.1"/>
    <property type="molecule type" value="Genomic_DNA"/>
</dbReference>
<reference evidence="4" key="1">
    <citation type="submission" date="2017-02" db="EMBL/GenBank/DDBJ databases">
        <title>Two decades of relentless blaVIM-2-producing Pseudomonas aeruginosa dissemination in Portugal: the decisive role of genetic platforms and successful clones.</title>
        <authorList>
            <person name="Botelho J."/>
            <person name="Grosso F."/>
            <person name="Peixe L."/>
        </authorList>
    </citation>
    <scope>NUCLEOTIDE SEQUENCE</scope>
    <source>
        <plasmid evidence="4">pCB58</plasmid>
    </source>
</reference>
<protein>
    <submittedName>
        <fullName evidence="4">KfrA protein</fullName>
    </submittedName>
</protein>
<feature type="coiled-coil region" evidence="1">
    <location>
        <begin position="113"/>
        <end position="178"/>
    </location>
</feature>
<keyword evidence="1" id="KW-0175">Coiled coil</keyword>
<geneLocation type="plasmid" evidence="4">
    <name>pCB58</name>
</geneLocation>
<sequence>MYFVVCCIILHATTYKGARPMALTKEMIWKAADELDADGTKPTLANVRKRLGGVGSFTTIQEAMSEWKNRKQQEAQPLIDPPPPALAQLLENFGADIWNLARVAADQALDGKRRVIEENAAQIREQAEEAIALADSMDAELHDLRAKIAGLEETAALYRELQANYHALEERAELELKHQKDHSAQEIHRAVTRANEKDSEAIEARKSERQALDRAARAEGQVEALEKQLGLAKKGK</sequence>
<dbReference type="AlphaFoldDB" id="A0A1S6KQS5"/>
<feature type="region of interest" description="Disordered" evidence="2">
    <location>
        <begin position="192"/>
        <end position="215"/>
    </location>
</feature>
<keyword evidence="4" id="KW-0614">Plasmid</keyword>
<dbReference type="Pfam" id="PF11740">
    <property type="entry name" value="KfrA_N"/>
    <property type="match status" value="1"/>
</dbReference>
<evidence type="ECO:0000259" key="3">
    <source>
        <dbReference type="Pfam" id="PF11740"/>
    </source>
</evidence>
<accession>A0A1S6KQS5</accession>
<evidence type="ECO:0000256" key="2">
    <source>
        <dbReference type="SAM" id="MobiDB-lite"/>
    </source>
</evidence>
<dbReference type="InterPro" id="IPR021104">
    <property type="entry name" value="KfrA_DNA-bd_N"/>
</dbReference>
<name>A0A1S6KQS5_PSEAI</name>
<proteinExistence type="predicted"/>
<feature type="domain" description="KfrA N-terminal DNA-binding" evidence="3">
    <location>
        <begin position="24"/>
        <end position="141"/>
    </location>
</feature>
<organism evidence="4">
    <name type="scientific">Pseudomonas aeruginosa</name>
    <dbReference type="NCBI Taxonomy" id="287"/>
    <lineage>
        <taxon>Bacteria</taxon>
        <taxon>Pseudomonadati</taxon>
        <taxon>Pseudomonadota</taxon>
        <taxon>Gammaproteobacteria</taxon>
        <taxon>Pseudomonadales</taxon>
        <taxon>Pseudomonadaceae</taxon>
        <taxon>Pseudomonas</taxon>
    </lineage>
</organism>